<feature type="transmembrane region" description="Helical" evidence="1">
    <location>
        <begin position="71"/>
        <end position="87"/>
    </location>
</feature>
<name>A0ABN0XLG9_9ACTN</name>
<dbReference type="PANTHER" id="PTHR37314:SF4">
    <property type="entry name" value="UPF0700 TRANSMEMBRANE PROTEIN YOAK"/>
    <property type="match status" value="1"/>
</dbReference>
<feature type="transmembrane region" description="Helical" evidence="1">
    <location>
        <begin position="99"/>
        <end position="122"/>
    </location>
</feature>
<feature type="transmembrane region" description="Helical" evidence="1">
    <location>
        <begin position="180"/>
        <end position="198"/>
    </location>
</feature>
<gene>
    <name evidence="2" type="ORF">GCM10010319_51000</name>
</gene>
<proteinExistence type="predicted"/>
<evidence type="ECO:0000313" key="2">
    <source>
        <dbReference type="EMBL" id="GAA0366884.1"/>
    </source>
</evidence>
<reference evidence="2 3" key="1">
    <citation type="journal article" date="2019" name="Int. J. Syst. Evol. Microbiol.">
        <title>The Global Catalogue of Microorganisms (GCM) 10K type strain sequencing project: providing services to taxonomists for standard genome sequencing and annotation.</title>
        <authorList>
            <consortium name="The Broad Institute Genomics Platform"/>
            <consortium name="The Broad Institute Genome Sequencing Center for Infectious Disease"/>
            <person name="Wu L."/>
            <person name="Ma J."/>
        </authorList>
    </citation>
    <scope>NUCLEOTIDE SEQUENCE [LARGE SCALE GENOMIC DNA]</scope>
    <source>
        <strain evidence="2 3">JCM 4565</strain>
    </source>
</reference>
<dbReference type="PANTHER" id="PTHR37314">
    <property type="entry name" value="SLR0142 PROTEIN"/>
    <property type="match status" value="1"/>
</dbReference>
<feature type="transmembrane region" description="Helical" evidence="1">
    <location>
        <begin position="46"/>
        <end position="65"/>
    </location>
</feature>
<dbReference type="Proteomes" id="UP001500063">
    <property type="component" value="Unassembled WGS sequence"/>
</dbReference>
<protein>
    <submittedName>
        <fullName evidence="2">YoaK family protein</fullName>
    </submittedName>
</protein>
<sequence length="230" mass="23128">MLEGAADRLFPGGGNEHGALPVALVLLTLVTGFVDAVSYLGLHHVFVANMTGNVVFLGFALAGAGNLSARASALAFGAFMAGAWTVGRLGRRVRRTGRLFTAITGVHAALVAAALVVALTAGHRTVPARAALIALLGCGMGMQNAVVRTLGIPDLTTTVLTRTVTGLIADEPGPATVRRVVSLSTMFVGALCGGALFLHAGAPQALAAAVVLLVVVTAALGEPPPLRPSA</sequence>
<feature type="transmembrane region" description="Helical" evidence="1">
    <location>
        <begin position="20"/>
        <end position="39"/>
    </location>
</feature>
<keyword evidence="3" id="KW-1185">Reference proteome</keyword>
<feature type="transmembrane region" description="Helical" evidence="1">
    <location>
        <begin position="128"/>
        <end position="147"/>
    </location>
</feature>
<keyword evidence="1" id="KW-0472">Membrane</keyword>
<comment type="caution">
    <text evidence="2">The sequence shown here is derived from an EMBL/GenBank/DDBJ whole genome shotgun (WGS) entry which is preliminary data.</text>
</comment>
<evidence type="ECO:0000256" key="1">
    <source>
        <dbReference type="SAM" id="Phobius"/>
    </source>
</evidence>
<accession>A0ABN0XLG9</accession>
<organism evidence="2 3">
    <name type="scientific">Streptomyces blastmyceticus</name>
    <dbReference type="NCBI Taxonomy" id="68180"/>
    <lineage>
        <taxon>Bacteria</taxon>
        <taxon>Bacillati</taxon>
        <taxon>Actinomycetota</taxon>
        <taxon>Actinomycetes</taxon>
        <taxon>Kitasatosporales</taxon>
        <taxon>Streptomycetaceae</taxon>
        <taxon>Streptomyces</taxon>
    </lineage>
</organism>
<dbReference type="InterPro" id="IPR010699">
    <property type="entry name" value="DUF1275"/>
</dbReference>
<evidence type="ECO:0000313" key="3">
    <source>
        <dbReference type="Proteomes" id="UP001500063"/>
    </source>
</evidence>
<dbReference type="EMBL" id="BAAABW010000026">
    <property type="protein sequence ID" value="GAA0366884.1"/>
    <property type="molecule type" value="Genomic_DNA"/>
</dbReference>
<keyword evidence="1" id="KW-1133">Transmembrane helix</keyword>
<dbReference type="Pfam" id="PF06912">
    <property type="entry name" value="DUF1275"/>
    <property type="match status" value="1"/>
</dbReference>
<keyword evidence="1" id="KW-0812">Transmembrane</keyword>